<dbReference type="AlphaFoldDB" id="A0A9P7AYW8"/>
<feature type="transmembrane region" description="Helical" evidence="6">
    <location>
        <begin position="396"/>
        <end position="417"/>
    </location>
</feature>
<reference evidence="8" key="1">
    <citation type="submission" date="2019-07" db="EMBL/GenBank/DDBJ databases">
        <title>Hyphodiscus hymeniophilus genome sequencing and assembly.</title>
        <authorList>
            <person name="Kramer G."/>
            <person name="Nodwell J."/>
        </authorList>
    </citation>
    <scope>NUCLEOTIDE SEQUENCE</scope>
    <source>
        <strain evidence="8">ATCC 34498</strain>
    </source>
</reference>
<keyword evidence="9" id="KW-1185">Reference proteome</keyword>
<organism evidence="8 9">
    <name type="scientific">Hyphodiscus hymeniophilus</name>
    <dbReference type="NCBI Taxonomy" id="353542"/>
    <lineage>
        <taxon>Eukaryota</taxon>
        <taxon>Fungi</taxon>
        <taxon>Dikarya</taxon>
        <taxon>Ascomycota</taxon>
        <taxon>Pezizomycotina</taxon>
        <taxon>Leotiomycetes</taxon>
        <taxon>Helotiales</taxon>
        <taxon>Hyphodiscaceae</taxon>
        <taxon>Hyphodiscus</taxon>
    </lineage>
</organism>
<evidence type="ECO:0000256" key="1">
    <source>
        <dbReference type="ARBA" id="ARBA00004141"/>
    </source>
</evidence>
<feature type="transmembrane region" description="Helical" evidence="6">
    <location>
        <begin position="357"/>
        <end position="384"/>
    </location>
</feature>
<feature type="domain" description="Major facilitator superfamily (MFS) profile" evidence="7">
    <location>
        <begin position="72"/>
        <end position="575"/>
    </location>
</feature>
<feature type="transmembrane region" description="Helical" evidence="6">
    <location>
        <begin position="207"/>
        <end position="225"/>
    </location>
</feature>
<dbReference type="GO" id="GO:0005886">
    <property type="term" value="C:plasma membrane"/>
    <property type="evidence" value="ECO:0007669"/>
    <property type="project" value="TreeGrafter"/>
</dbReference>
<dbReference type="Pfam" id="PF07690">
    <property type="entry name" value="MFS_1"/>
    <property type="match status" value="1"/>
</dbReference>
<dbReference type="EMBL" id="VNKQ01000005">
    <property type="protein sequence ID" value="KAG0650581.1"/>
    <property type="molecule type" value="Genomic_DNA"/>
</dbReference>
<evidence type="ECO:0000256" key="3">
    <source>
        <dbReference type="ARBA" id="ARBA00022989"/>
    </source>
</evidence>
<dbReference type="PROSITE" id="PS50850">
    <property type="entry name" value="MFS"/>
    <property type="match status" value="1"/>
</dbReference>
<evidence type="ECO:0000313" key="9">
    <source>
        <dbReference type="Proteomes" id="UP000785200"/>
    </source>
</evidence>
<evidence type="ECO:0000256" key="2">
    <source>
        <dbReference type="ARBA" id="ARBA00022692"/>
    </source>
</evidence>
<dbReference type="Proteomes" id="UP000785200">
    <property type="component" value="Unassembled WGS sequence"/>
</dbReference>
<feature type="transmembrane region" description="Helical" evidence="6">
    <location>
        <begin position="110"/>
        <end position="131"/>
    </location>
</feature>
<keyword evidence="2 6" id="KW-0812">Transmembrane</keyword>
<feature type="transmembrane region" description="Helical" evidence="6">
    <location>
        <begin position="535"/>
        <end position="555"/>
    </location>
</feature>
<feature type="transmembrane region" description="Helical" evidence="6">
    <location>
        <begin position="469"/>
        <end position="493"/>
    </location>
</feature>
<keyword evidence="3 6" id="KW-1133">Transmembrane helix</keyword>
<dbReference type="GO" id="GO:0022857">
    <property type="term" value="F:transmembrane transporter activity"/>
    <property type="evidence" value="ECO:0007669"/>
    <property type="project" value="InterPro"/>
</dbReference>
<evidence type="ECO:0000259" key="7">
    <source>
        <dbReference type="PROSITE" id="PS50850"/>
    </source>
</evidence>
<evidence type="ECO:0000256" key="4">
    <source>
        <dbReference type="ARBA" id="ARBA00023136"/>
    </source>
</evidence>
<gene>
    <name evidence="8" type="ORF">D0Z07_2551</name>
</gene>
<name>A0A9P7AYW8_9HELO</name>
<dbReference type="PANTHER" id="PTHR23502">
    <property type="entry name" value="MAJOR FACILITATOR SUPERFAMILY"/>
    <property type="match status" value="1"/>
</dbReference>
<sequence>MGMWILEDRVMEHVPGTTRYFDDPERPQAATTTSAGLKCDTSGPVPIILVPQPSDDPNDPLNWPLWKRDLILFVLSVVSIFATCLGPILAANTLTLSLFFSDLCECSIPFTQIAKLTGYFLLGVGASAIFFVPSARVWGKRHLFLLGTVIIILSSIWGGVSRNYTVLLWARIFQGIGTAPFEALVNVSVGDLYFVHERGKRMALTNLAVFGGAFFTPILVGKITHTIGWPWSFYLVAIFTGVCLPLVFFFVPETAYRRSAHLNTDMVSSEDVRLNEIPQKPMNGTAEVTEAPTSTTGETIPEKHSAEGGSQDVLNFPETTIPKANYRQTLLPFNGRKSDESYWKLLLRPFPLFAHPAILWACLIQGTMIGWTVFIGIILAAIFLGPPLFWSEVQTGYAYTGAFIGAILGFLVAGGLADWSAKYMTRRNNGVYEPEFRILLVIPQFVFGCAGLFGFGIVSSRLVDFPHLSPIVCFGFEVMGMVIGAVAASLYIVDAHREIAIEAFTCLIIFKNFFSFGLTWSAYDWLVAAGTYKCFMWISSIQVVVCFLSIPMYVFGKRNRSFFHRHDILKLCGLT</sequence>
<proteinExistence type="predicted"/>
<dbReference type="OrthoDB" id="2585655at2759"/>
<dbReference type="InterPro" id="IPR020846">
    <property type="entry name" value="MFS_dom"/>
</dbReference>
<feature type="transmembrane region" description="Helical" evidence="6">
    <location>
        <begin position="70"/>
        <end position="90"/>
    </location>
</feature>
<evidence type="ECO:0000256" key="5">
    <source>
        <dbReference type="SAM" id="MobiDB-lite"/>
    </source>
</evidence>
<feature type="region of interest" description="Disordered" evidence="5">
    <location>
        <begin position="283"/>
        <end position="313"/>
    </location>
</feature>
<dbReference type="InterPro" id="IPR011701">
    <property type="entry name" value="MFS"/>
</dbReference>
<dbReference type="InterPro" id="IPR036259">
    <property type="entry name" value="MFS_trans_sf"/>
</dbReference>
<feature type="transmembrane region" description="Helical" evidence="6">
    <location>
        <begin position="172"/>
        <end position="195"/>
    </location>
</feature>
<keyword evidence="4 6" id="KW-0472">Membrane</keyword>
<evidence type="ECO:0000313" key="8">
    <source>
        <dbReference type="EMBL" id="KAG0650581.1"/>
    </source>
</evidence>
<dbReference type="Gene3D" id="1.20.1250.20">
    <property type="entry name" value="MFS general substrate transporter like domains"/>
    <property type="match status" value="1"/>
</dbReference>
<protein>
    <submittedName>
        <fullName evidence="8">Hol1</fullName>
    </submittedName>
</protein>
<accession>A0A9P7AYW8</accession>
<feature type="transmembrane region" description="Helical" evidence="6">
    <location>
        <begin position="143"/>
        <end position="160"/>
    </location>
</feature>
<comment type="caution">
    <text evidence="8">The sequence shown here is derived from an EMBL/GenBank/DDBJ whole genome shotgun (WGS) entry which is preliminary data.</text>
</comment>
<feature type="transmembrane region" description="Helical" evidence="6">
    <location>
        <begin position="438"/>
        <end position="457"/>
    </location>
</feature>
<feature type="transmembrane region" description="Helical" evidence="6">
    <location>
        <begin position="500"/>
        <end position="523"/>
    </location>
</feature>
<evidence type="ECO:0000256" key="6">
    <source>
        <dbReference type="SAM" id="Phobius"/>
    </source>
</evidence>
<dbReference type="SUPFAM" id="SSF103473">
    <property type="entry name" value="MFS general substrate transporter"/>
    <property type="match status" value="1"/>
</dbReference>
<comment type="subcellular location">
    <subcellularLocation>
        <location evidence="1">Membrane</location>
        <topology evidence="1">Multi-pass membrane protein</topology>
    </subcellularLocation>
</comment>
<feature type="transmembrane region" description="Helical" evidence="6">
    <location>
        <begin position="231"/>
        <end position="251"/>
    </location>
</feature>
<dbReference type="PANTHER" id="PTHR23502:SF29">
    <property type="entry name" value="TRANSPORTER, PUTATIVE (AFU_ORTHOLOGUE AFUA_6G06680)-RELATED"/>
    <property type="match status" value="1"/>
</dbReference>